<protein>
    <submittedName>
        <fullName evidence="2">Alpha/beta hydrolase</fullName>
    </submittedName>
</protein>
<sequence length="286" mass="33141">MFKCIKIIRCIFSIEAGIFNQSEEHMPINSVTIVFITGAFVSHLSWKPWMEYFQAKGFNCIAPPWPYKEGKPEELRKDENAKSKIASLRFNKLVDYFEDIVSKLPEKPVVIGHSIGGLIVQILVNRDLVRAGIAIHSVPPQGVFSLEWPLIKSMWKPLGIFTASKKTYLMSFKEWQYAFTNDMPEEEQFAAYEKYILPESKKLLRDTLTYASKIDFQKTHPPLLFIAGGNDNLVTSTLNYNNYAKYNKEHSVTDYKEFKDKNHFITGHLLWEDEAQYILSWLEVLP</sequence>
<dbReference type="PANTHER" id="PTHR43194">
    <property type="entry name" value="HYDROLASE ALPHA/BETA FOLD FAMILY"/>
    <property type="match status" value="1"/>
</dbReference>
<dbReference type="PANTHER" id="PTHR43194:SF2">
    <property type="entry name" value="PEROXISOMAL MEMBRANE PROTEIN LPX1"/>
    <property type="match status" value="1"/>
</dbReference>
<dbReference type="RefSeq" id="WP_408083146.1">
    <property type="nucleotide sequence ID" value="NZ_JBELPZ010000001.1"/>
</dbReference>
<accession>A0ABW8YS07</accession>
<dbReference type="InterPro" id="IPR000073">
    <property type="entry name" value="AB_hydrolase_1"/>
</dbReference>
<dbReference type="InterPro" id="IPR029058">
    <property type="entry name" value="AB_hydrolase_fold"/>
</dbReference>
<organism evidence="2 3">
    <name type="scientific">Flavobacterium rhizosphaerae</name>
    <dbReference type="NCBI Taxonomy" id="3163298"/>
    <lineage>
        <taxon>Bacteria</taxon>
        <taxon>Pseudomonadati</taxon>
        <taxon>Bacteroidota</taxon>
        <taxon>Flavobacteriia</taxon>
        <taxon>Flavobacteriales</taxon>
        <taxon>Flavobacteriaceae</taxon>
        <taxon>Flavobacterium</taxon>
    </lineage>
</organism>
<evidence type="ECO:0000313" key="2">
    <source>
        <dbReference type="EMBL" id="MFL9842918.1"/>
    </source>
</evidence>
<keyword evidence="2" id="KW-0378">Hydrolase</keyword>
<reference evidence="2 3" key="1">
    <citation type="submission" date="2024-06" db="EMBL/GenBank/DDBJ databases">
        <authorList>
            <person name="Kaempfer P."/>
            <person name="Viver T."/>
        </authorList>
    </citation>
    <scope>NUCLEOTIDE SEQUENCE [LARGE SCALE GENOMIC DNA]</scope>
    <source>
        <strain evidence="2 3">ST-119</strain>
    </source>
</reference>
<feature type="domain" description="AB hydrolase-1" evidence="1">
    <location>
        <begin position="33"/>
        <end position="264"/>
    </location>
</feature>
<gene>
    <name evidence="2" type="ORF">ABS766_00670</name>
</gene>
<dbReference type="EMBL" id="JBELPZ010000001">
    <property type="protein sequence ID" value="MFL9842918.1"/>
    <property type="molecule type" value="Genomic_DNA"/>
</dbReference>
<evidence type="ECO:0000259" key="1">
    <source>
        <dbReference type="Pfam" id="PF12697"/>
    </source>
</evidence>
<dbReference type="GO" id="GO:0016787">
    <property type="term" value="F:hydrolase activity"/>
    <property type="evidence" value="ECO:0007669"/>
    <property type="project" value="UniProtKB-KW"/>
</dbReference>
<dbReference type="Pfam" id="PF12697">
    <property type="entry name" value="Abhydrolase_6"/>
    <property type="match status" value="1"/>
</dbReference>
<dbReference type="Gene3D" id="3.40.50.1820">
    <property type="entry name" value="alpha/beta hydrolase"/>
    <property type="match status" value="1"/>
</dbReference>
<comment type="caution">
    <text evidence="2">The sequence shown here is derived from an EMBL/GenBank/DDBJ whole genome shotgun (WGS) entry which is preliminary data.</text>
</comment>
<dbReference type="Proteomes" id="UP001629156">
    <property type="component" value="Unassembled WGS sequence"/>
</dbReference>
<proteinExistence type="predicted"/>
<evidence type="ECO:0000313" key="3">
    <source>
        <dbReference type="Proteomes" id="UP001629156"/>
    </source>
</evidence>
<dbReference type="InterPro" id="IPR050228">
    <property type="entry name" value="Carboxylesterase_BioH"/>
</dbReference>
<keyword evidence="3" id="KW-1185">Reference proteome</keyword>
<name>A0ABW8YS07_9FLAO</name>
<dbReference type="SUPFAM" id="SSF53474">
    <property type="entry name" value="alpha/beta-Hydrolases"/>
    <property type="match status" value="1"/>
</dbReference>